<dbReference type="Proteomes" id="UP000254848">
    <property type="component" value="Unassembled WGS sequence"/>
</dbReference>
<dbReference type="SUPFAM" id="SSF52218">
    <property type="entry name" value="Flavoproteins"/>
    <property type="match status" value="1"/>
</dbReference>
<dbReference type="PANTHER" id="PTHR47307:SF2">
    <property type="entry name" value="GLUTATHIONE-REGULATED POTASSIUM-EFFLUX SYSTEM ANCILLARY PROTEIN KEFF"/>
    <property type="match status" value="1"/>
</dbReference>
<dbReference type="Gene3D" id="3.40.50.360">
    <property type="match status" value="1"/>
</dbReference>
<feature type="domain" description="Flavodoxin-like fold" evidence="2">
    <location>
        <begin position="25"/>
        <end position="188"/>
    </location>
</feature>
<name>A0A370QPZ4_9GAMM</name>
<dbReference type="InterPro" id="IPR046980">
    <property type="entry name" value="KefG/KefF"/>
</dbReference>
<dbReference type="EMBL" id="QRAP01000005">
    <property type="protein sequence ID" value="RDK90866.1"/>
    <property type="molecule type" value="Genomic_DNA"/>
</dbReference>
<dbReference type="GO" id="GO:0009055">
    <property type="term" value="F:electron transfer activity"/>
    <property type="evidence" value="ECO:0007669"/>
    <property type="project" value="TreeGrafter"/>
</dbReference>
<accession>A0A370QPZ4</accession>
<dbReference type="InterPro" id="IPR003680">
    <property type="entry name" value="Flavodoxin_fold"/>
</dbReference>
<organism evidence="3 4">
    <name type="scientific">Enterobacillus tribolii</name>
    <dbReference type="NCBI Taxonomy" id="1487935"/>
    <lineage>
        <taxon>Bacteria</taxon>
        <taxon>Pseudomonadati</taxon>
        <taxon>Pseudomonadota</taxon>
        <taxon>Gammaproteobacteria</taxon>
        <taxon>Enterobacterales</taxon>
        <taxon>Hafniaceae</taxon>
        <taxon>Enterobacillus</taxon>
    </lineage>
</organism>
<dbReference type="GO" id="GO:0003955">
    <property type="term" value="F:NAD(P)H dehydrogenase (quinone) activity"/>
    <property type="evidence" value="ECO:0007669"/>
    <property type="project" value="TreeGrafter"/>
</dbReference>
<evidence type="ECO:0000313" key="3">
    <source>
        <dbReference type="EMBL" id="RDK90866.1"/>
    </source>
</evidence>
<reference evidence="3 4" key="1">
    <citation type="submission" date="2018-07" db="EMBL/GenBank/DDBJ databases">
        <title>Genomic Encyclopedia of Type Strains, Phase IV (KMG-IV): sequencing the most valuable type-strain genomes for metagenomic binning, comparative biology and taxonomic classification.</title>
        <authorList>
            <person name="Goeker M."/>
        </authorList>
    </citation>
    <scope>NUCLEOTIDE SEQUENCE [LARGE SCALE GENOMIC DNA]</scope>
    <source>
        <strain evidence="3 4">DSM 103736</strain>
    </source>
</reference>
<dbReference type="GO" id="GO:0010181">
    <property type="term" value="F:FMN binding"/>
    <property type="evidence" value="ECO:0007669"/>
    <property type="project" value="TreeGrafter"/>
</dbReference>
<dbReference type="NCBIfam" id="NF002044">
    <property type="entry name" value="PRK00871.1"/>
    <property type="match status" value="1"/>
</dbReference>
<dbReference type="InterPro" id="IPR029039">
    <property type="entry name" value="Flavoprotein-like_sf"/>
</dbReference>
<proteinExistence type="predicted"/>
<keyword evidence="4" id="KW-1185">Reference proteome</keyword>
<evidence type="ECO:0000313" key="4">
    <source>
        <dbReference type="Proteomes" id="UP000254848"/>
    </source>
</evidence>
<sequence length="206" mass="23515">MYGALHHDFYLCLNNPHMFNGIFMILIIYAHPYPRHSHANQRLLDAVADVADLNVRSLYDLYPDFNINVAAEQRALEGADLIVLQHPMQWYNMPPLLKLWLDKVLEHGWAYGHEGTALHGKDFLWAVTTGGDDHHFDLGDHPGFDVLAQPIQATALYCGLNWQPCFAVHNTFACDEESLARSGERYRRLLLDYQARYQTAAEVAHG</sequence>
<evidence type="ECO:0000256" key="1">
    <source>
        <dbReference type="ARBA" id="ARBA00023002"/>
    </source>
</evidence>
<keyword evidence="1" id="KW-0560">Oxidoreductase</keyword>
<comment type="caution">
    <text evidence="3">The sequence shown here is derived from an EMBL/GenBank/DDBJ whole genome shotgun (WGS) entry which is preliminary data.</text>
</comment>
<dbReference type="AlphaFoldDB" id="A0A370QPZ4"/>
<gene>
    <name evidence="3" type="ORF">C8D90_105147</name>
</gene>
<evidence type="ECO:0000259" key="2">
    <source>
        <dbReference type="Pfam" id="PF02525"/>
    </source>
</evidence>
<dbReference type="Pfam" id="PF02525">
    <property type="entry name" value="Flavodoxin_2"/>
    <property type="match status" value="1"/>
</dbReference>
<dbReference type="PANTHER" id="PTHR47307">
    <property type="entry name" value="GLUTATHIONE-REGULATED POTASSIUM-EFFLUX SYSTEM ANCILLARY PROTEIN KEFG"/>
    <property type="match status" value="1"/>
</dbReference>
<protein>
    <submittedName>
        <fullName evidence="3">Kef-type potassium/proton antiporter accessory protein (CPA2 family)</fullName>
    </submittedName>
</protein>